<gene>
    <name evidence="2" type="ORF">JVT61DRAFT_11896</name>
</gene>
<feature type="compositionally biased region" description="Low complexity" evidence="1">
    <location>
        <begin position="56"/>
        <end position="72"/>
    </location>
</feature>
<protein>
    <submittedName>
        <fullName evidence="2">Uncharacterized protein</fullName>
    </submittedName>
</protein>
<feature type="region of interest" description="Disordered" evidence="1">
    <location>
        <begin position="1"/>
        <end position="80"/>
    </location>
</feature>
<dbReference type="Proteomes" id="UP000683000">
    <property type="component" value="Unassembled WGS sequence"/>
</dbReference>
<feature type="compositionally biased region" description="Polar residues" evidence="1">
    <location>
        <begin position="46"/>
        <end position="55"/>
    </location>
</feature>
<dbReference type="AlphaFoldDB" id="A0A8I2YYB4"/>
<organism evidence="2 3">
    <name type="scientific">Boletus reticuloceps</name>
    <dbReference type="NCBI Taxonomy" id="495285"/>
    <lineage>
        <taxon>Eukaryota</taxon>
        <taxon>Fungi</taxon>
        <taxon>Dikarya</taxon>
        <taxon>Basidiomycota</taxon>
        <taxon>Agaricomycotina</taxon>
        <taxon>Agaricomycetes</taxon>
        <taxon>Agaricomycetidae</taxon>
        <taxon>Boletales</taxon>
        <taxon>Boletineae</taxon>
        <taxon>Boletaceae</taxon>
        <taxon>Boletoideae</taxon>
        <taxon>Boletus</taxon>
    </lineage>
</organism>
<feature type="compositionally biased region" description="Polar residues" evidence="1">
    <location>
        <begin position="1"/>
        <end position="21"/>
    </location>
</feature>
<accession>A0A8I2YYB4</accession>
<reference evidence="2" key="1">
    <citation type="submission" date="2021-03" db="EMBL/GenBank/DDBJ databases">
        <title>Evolutionary innovations through gain and loss of genes in the ectomycorrhizal Boletales.</title>
        <authorList>
            <person name="Wu G."/>
            <person name="Miyauchi S."/>
            <person name="Morin E."/>
            <person name="Yang Z.-L."/>
            <person name="Xu J."/>
            <person name="Martin F.M."/>
        </authorList>
    </citation>
    <scope>NUCLEOTIDE SEQUENCE</scope>
    <source>
        <strain evidence="2">BR01</strain>
    </source>
</reference>
<dbReference type="OrthoDB" id="2680070at2759"/>
<comment type="caution">
    <text evidence="2">The sequence shown here is derived from an EMBL/GenBank/DDBJ whole genome shotgun (WGS) entry which is preliminary data.</text>
</comment>
<sequence>MRHPSSTVSPNEITRNANLPSEATVATREQHRTPTVVAVEAKHPEQATTGFRSQDTTPTTSTNETVVNVTSTHKTGRENDKHLPKIILKKKDDVKGGRVTVQSIIPHPTQKVIDDNHVALYEPKLHVRLQQLSTYVNKEANVYALGKLLPTATWGAFLPLADHQNELCNPSTNKPLTVWTVGHITTTWFARNGEPERQASIAVVPLSQSLIEQYNLLVGGLSIPPSHTTDSVGAVRAVKWQSEKGSSTPTLFEEVFDAREVFTNKKDIPDYLVTDLKKNDLVLIEGKVTKYRAKDEHNKWSLQRVQMELAAISLLHSNDYQHGPASNAHDIMGLHI</sequence>
<proteinExistence type="predicted"/>
<keyword evidence="3" id="KW-1185">Reference proteome</keyword>
<evidence type="ECO:0000313" key="3">
    <source>
        <dbReference type="Proteomes" id="UP000683000"/>
    </source>
</evidence>
<name>A0A8I2YYB4_9AGAM</name>
<dbReference type="EMBL" id="JAGFBS010000005">
    <property type="protein sequence ID" value="KAG6379427.1"/>
    <property type="molecule type" value="Genomic_DNA"/>
</dbReference>
<evidence type="ECO:0000313" key="2">
    <source>
        <dbReference type="EMBL" id="KAG6379427.1"/>
    </source>
</evidence>
<evidence type="ECO:0000256" key="1">
    <source>
        <dbReference type="SAM" id="MobiDB-lite"/>
    </source>
</evidence>